<accession>A0A923N842</accession>
<evidence type="ECO:0000259" key="2">
    <source>
        <dbReference type="Pfam" id="PF04773"/>
    </source>
</evidence>
<organism evidence="4 5">
    <name type="scientific">Pontibacter cellulosilyticus</name>
    <dbReference type="NCBI Taxonomy" id="1720253"/>
    <lineage>
        <taxon>Bacteria</taxon>
        <taxon>Pseudomonadati</taxon>
        <taxon>Bacteroidota</taxon>
        <taxon>Cytophagia</taxon>
        <taxon>Cytophagales</taxon>
        <taxon>Hymenobacteraceae</taxon>
        <taxon>Pontibacter</taxon>
    </lineage>
</organism>
<comment type="caution">
    <text evidence="4">The sequence shown here is derived from an EMBL/GenBank/DDBJ whole genome shotgun (WGS) entry which is preliminary data.</text>
</comment>
<evidence type="ECO:0000313" key="4">
    <source>
        <dbReference type="EMBL" id="MBC5993522.1"/>
    </source>
</evidence>
<sequence>MEGKYWDIVTRQLAGKASASELQKLEDWLAESPEHKADYQAQKRLWQLTPPSEIADTDVEAAWKKVKSQLVDKQPAKVISIYQNVWRVAASIILLIGVLWLAKYFLFPHFGMEVVESGNRRIAVVLPDNSQVWLNKGSKLIYDKDFDRNERNVQLEGEAFFEVKRDVERPFIIHSNEAQTKVLGTSFNLRAYPDEPLVELAVATGKVAFSLKEQKKEVIVTPGFAVQLNTLSNELRKEEIPGENAWAWKTGKLQFANEELKNILPVLERYYDTEIELKNSALGTCRFTGTFQQADLEEVLQVLTATMQLKYIEQDKQGYSLTGQGCK</sequence>
<dbReference type="PANTHER" id="PTHR30273">
    <property type="entry name" value="PERIPLASMIC SIGNAL SENSOR AND SIGMA FACTOR ACTIVATOR FECR-RELATED"/>
    <property type="match status" value="1"/>
</dbReference>
<dbReference type="EMBL" id="JACRVF010000003">
    <property type="protein sequence ID" value="MBC5993522.1"/>
    <property type="molecule type" value="Genomic_DNA"/>
</dbReference>
<dbReference type="InterPro" id="IPR012373">
    <property type="entry name" value="Ferrdict_sens_TM"/>
</dbReference>
<dbReference type="Gene3D" id="2.60.120.1440">
    <property type="match status" value="1"/>
</dbReference>
<protein>
    <submittedName>
        <fullName evidence="4">FecR domain-containing protein</fullName>
    </submittedName>
</protein>
<keyword evidence="5" id="KW-1185">Reference proteome</keyword>
<dbReference type="PANTHER" id="PTHR30273:SF2">
    <property type="entry name" value="PROTEIN FECR"/>
    <property type="match status" value="1"/>
</dbReference>
<keyword evidence="1" id="KW-0472">Membrane</keyword>
<dbReference type="Proteomes" id="UP000603640">
    <property type="component" value="Unassembled WGS sequence"/>
</dbReference>
<reference evidence="4" key="1">
    <citation type="submission" date="2020-08" db="EMBL/GenBank/DDBJ databases">
        <title>Pontibacter sp. SD6 16S ribosomal RNA gene Genome sequencing and assembly.</title>
        <authorList>
            <person name="Kang M."/>
        </authorList>
    </citation>
    <scope>NUCLEOTIDE SEQUENCE</scope>
    <source>
        <strain evidence="4">SD6</strain>
    </source>
</reference>
<dbReference type="Pfam" id="PF16344">
    <property type="entry name" value="FecR_C"/>
    <property type="match status" value="1"/>
</dbReference>
<dbReference type="InterPro" id="IPR006860">
    <property type="entry name" value="FecR"/>
</dbReference>
<feature type="domain" description="FecR protein" evidence="2">
    <location>
        <begin position="116"/>
        <end position="207"/>
    </location>
</feature>
<evidence type="ECO:0000313" key="5">
    <source>
        <dbReference type="Proteomes" id="UP000603640"/>
    </source>
</evidence>
<evidence type="ECO:0000259" key="3">
    <source>
        <dbReference type="Pfam" id="PF16344"/>
    </source>
</evidence>
<dbReference type="Pfam" id="PF04773">
    <property type="entry name" value="FecR"/>
    <property type="match status" value="1"/>
</dbReference>
<keyword evidence="1" id="KW-1133">Transmembrane helix</keyword>
<dbReference type="GO" id="GO:0016989">
    <property type="term" value="F:sigma factor antagonist activity"/>
    <property type="evidence" value="ECO:0007669"/>
    <property type="project" value="TreeGrafter"/>
</dbReference>
<dbReference type="PIRSF" id="PIRSF018266">
    <property type="entry name" value="FecR"/>
    <property type="match status" value="1"/>
</dbReference>
<evidence type="ECO:0000256" key="1">
    <source>
        <dbReference type="SAM" id="Phobius"/>
    </source>
</evidence>
<gene>
    <name evidence="4" type="ORF">H8S84_11805</name>
</gene>
<dbReference type="InterPro" id="IPR032508">
    <property type="entry name" value="FecR_C"/>
</dbReference>
<dbReference type="RefSeq" id="WP_187067546.1">
    <property type="nucleotide sequence ID" value="NZ_JACRVF010000003.1"/>
</dbReference>
<dbReference type="AlphaFoldDB" id="A0A923N842"/>
<dbReference type="Gene3D" id="3.55.50.30">
    <property type="match status" value="1"/>
</dbReference>
<feature type="transmembrane region" description="Helical" evidence="1">
    <location>
        <begin position="85"/>
        <end position="107"/>
    </location>
</feature>
<name>A0A923N842_9BACT</name>
<proteinExistence type="predicted"/>
<keyword evidence="1" id="KW-0812">Transmembrane</keyword>
<feature type="domain" description="Protein FecR C-terminal" evidence="3">
    <location>
        <begin position="252"/>
        <end position="316"/>
    </location>
</feature>